<reference evidence="2" key="1">
    <citation type="submission" date="2014-04" db="EMBL/GenBank/DDBJ databases">
        <title>Evolutionary Origins and Diversification of the Mycorrhizal Mutualists.</title>
        <authorList>
            <consortium name="DOE Joint Genome Institute"/>
            <consortium name="Mycorrhizal Genomics Consortium"/>
            <person name="Kohler A."/>
            <person name="Kuo A."/>
            <person name="Nagy L.G."/>
            <person name="Floudas D."/>
            <person name="Copeland A."/>
            <person name="Barry K.W."/>
            <person name="Cichocki N."/>
            <person name="Veneault-Fourrey C."/>
            <person name="LaButti K."/>
            <person name="Lindquist E.A."/>
            <person name="Lipzen A."/>
            <person name="Lundell T."/>
            <person name="Morin E."/>
            <person name="Murat C."/>
            <person name="Riley R."/>
            <person name="Ohm R."/>
            <person name="Sun H."/>
            <person name="Tunlid A."/>
            <person name="Henrissat B."/>
            <person name="Grigoriev I.V."/>
            <person name="Hibbett D.S."/>
            <person name="Martin F."/>
        </authorList>
    </citation>
    <scope>NUCLEOTIDE SEQUENCE [LARGE SCALE GENOMIC DNA]</scope>
    <source>
        <strain evidence="2">FD-334 SS-4</strain>
    </source>
</reference>
<keyword evidence="2" id="KW-1185">Reference proteome</keyword>
<gene>
    <name evidence="1" type="ORF">HYPSUDRAFT_201365</name>
</gene>
<evidence type="ECO:0000313" key="1">
    <source>
        <dbReference type="EMBL" id="KJA23338.1"/>
    </source>
</evidence>
<organism evidence="1 2">
    <name type="scientific">Hypholoma sublateritium (strain FD-334 SS-4)</name>
    <dbReference type="NCBI Taxonomy" id="945553"/>
    <lineage>
        <taxon>Eukaryota</taxon>
        <taxon>Fungi</taxon>
        <taxon>Dikarya</taxon>
        <taxon>Basidiomycota</taxon>
        <taxon>Agaricomycotina</taxon>
        <taxon>Agaricomycetes</taxon>
        <taxon>Agaricomycetidae</taxon>
        <taxon>Agaricales</taxon>
        <taxon>Agaricineae</taxon>
        <taxon>Strophariaceae</taxon>
        <taxon>Hypholoma</taxon>
    </lineage>
</organism>
<proteinExistence type="predicted"/>
<dbReference type="Proteomes" id="UP000054270">
    <property type="component" value="Unassembled WGS sequence"/>
</dbReference>
<accession>A0A0D2MI57</accession>
<sequence length="504" mass="54555">MALPHLQTPPMSPRWASTPFSVHLHSIKQDPLHVPLSIHPLLAPQMFWFRAENAFQGPLTRRCMSGCRLVTRARSSQRRDLSRPCIPPTTTSLFSFDIDHVFATSALNTLRLALQYFLQAPICCREATTWKIRSAVEALTACLSPLAIPSLVSSYTSLSEHAYLGALVILQSSPDDAHLTHFLFVVAPDPMPGTRTCLAHALFALDTRRNQLPSIICPPLPVVTTAAKPPSTTPTPTGPPHASFYKRSSCATTTASAFALLPTSMLSWHPPCPSTAPPARTFLGPERLRTLFSHRSFCIMAADFTFLSDLSSYAAHHDLRYFIGFAPSGLCCNNKVPALPTLHGALRRQLLQSAYSHGDSSHRSPSEVPAHCITPVSYLQNAPDAHAQSPTQRPDLISSGAHGLFAPVAQPWASSVPSVNIPIAAAPDSLELSRNCIHRYLLARRVDAYGPTSAPCGAWTAALWDSCADMAYSRCGKAHRGVGSTYISPWACARCIGFLSGAPG</sequence>
<evidence type="ECO:0000313" key="2">
    <source>
        <dbReference type="Proteomes" id="UP000054270"/>
    </source>
</evidence>
<name>A0A0D2MI57_HYPSF</name>
<dbReference type="AlphaFoldDB" id="A0A0D2MI57"/>
<dbReference type="EMBL" id="KN817543">
    <property type="protein sequence ID" value="KJA23338.1"/>
    <property type="molecule type" value="Genomic_DNA"/>
</dbReference>
<protein>
    <submittedName>
        <fullName evidence="1">Uncharacterized protein</fullName>
    </submittedName>
</protein>